<feature type="short sequence motif" description="GXGXXG" evidence="4">
    <location>
        <begin position="42"/>
        <end position="47"/>
    </location>
</feature>
<keyword evidence="2 4" id="KW-0442">Lipid degradation</keyword>
<evidence type="ECO:0000256" key="4">
    <source>
        <dbReference type="PROSITE-ProRule" id="PRU01161"/>
    </source>
</evidence>
<comment type="caution">
    <text evidence="6">The sequence shown here is derived from an EMBL/GenBank/DDBJ whole genome shotgun (WGS) entry which is preliminary data.</text>
</comment>
<protein>
    <submittedName>
        <fullName evidence="6">Patatin family protein</fullName>
    </submittedName>
</protein>
<dbReference type="InterPro" id="IPR050301">
    <property type="entry name" value="NTE"/>
</dbReference>
<dbReference type="PROSITE" id="PS51635">
    <property type="entry name" value="PNPLA"/>
    <property type="match status" value="1"/>
</dbReference>
<sequence length="325" mass="34098">MVSNDAVVRQHPVLAVVAERLASGSRPGERPDGHRVVLSIEGGGNRGVIAGGMALALHERGLLSAFDAVYGASSGALTAAWLLSGDIATGMHAWTRPADFARFSRLSNLLRRRPLVDLSWLIGEYYDRRLGLNAAEILANPVSIHPLATDVDTGSAVDLHPRISDKESLHTALRASAALPLVAGKPVELAGRRYLDAGVAESVPFETPLAAGATHMLVLTSRKNDDLAQDPLVVRRIADAWLRRAAPGARAAFLARETRSAATAERLANHSADPDGSPAVLAIRPGPDTPRVARMESDGSVIAAGLAAGHDAMAAILDDGMTARS</sequence>
<dbReference type="RefSeq" id="WP_345403069.1">
    <property type="nucleotide sequence ID" value="NZ_BAABLA010000113.1"/>
</dbReference>
<feature type="domain" description="PNPLA" evidence="5">
    <location>
        <begin position="38"/>
        <end position="209"/>
    </location>
</feature>
<feature type="active site" description="Nucleophile" evidence="4">
    <location>
        <position position="73"/>
    </location>
</feature>
<feature type="short sequence motif" description="GXSXG" evidence="4">
    <location>
        <begin position="71"/>
        <end position="75"/>
    </location>
</feature>
<evidence type="ECO:0000256" key="1">
    <source>
        <dbReference type="ARBA" id="ARBA00022801"/>
    </source>
</evidence>
<dbReference type="Proteomes" id="UP001596337">
    <property type="component" value="Unassembled WGS sequence"/>
</dbReference>
<evidence type="ECO:0000259" key="5">
    <source>
        <dbReference type="PROSITE" id="PS51635"/>
    </source>
</evidence>
<dbReference type="PANTHER" id="PTHR14226">
    <property type="entry name" value="NEUROPATHY TARGET ESTERASE/SWISS CHEESE D.MELANOGASTER"/>
    <property type="match status" value="1"/>
</dbReference>
<keyword evidence="1 4" id="KW-0378">Hydrolase</keyword>
<dbReference type="InterPro" id="IPR016035">
    <property type="entry name" value="Acyl_Trfase/lysoPLipase"/>
</dbReference>
<gene>
    <name evidence="6" type="ORF">ACFQGD_17610</name>
</gene>
<comment type="caution">
    <text evidence="4">Lacks conserved residue(s) required for the propagation of feature annotation.</text>
</comment>
<evidence type="ECO:0000256" key="3">
    <source>
        <dbReference type="ARBA" id="ARBA00023098"/>
    </source>
</evidence>
<feature type="active site" description="Proton acceptor" evidence="4">
    <location>
        <position position="196"/>
    </location>
</feature>
<evidence type="ECO:0000313" key="7">
    <source>
        <dbReference type="Proteomes" id="UP001596337"/>
    </source>
</evidence>
<reference evidence="7" key="1">
    <citation type="journal article" date="2019" name="Int. J. Syst. Evol. Microbiol.">
        <title>The Global Catalogue of Microorganisms (GCM) 10K type strain sequencing project: providing services to taxonomists for standard genome sequencing and annotation.</title>
        <authorList>
            <consortium name="The Broad Institute Genomics Platform"/>
            <consortium name="The Broad Institute Genome Sequencing Center for Infectious Disease"/>
            <person name="Wu L."/>
            <person name="Ma J."/>
        </authorList>
    </citation>
    <scope>NUCLEOTIDE SEQUENCE [LARGE SCALE GENOMIC DNA]</scope>
    <source>
        <strain evidence="7">KCTC 32255</strain>
    </source>
</reference>
<name>A0ABW2C1F8_9PSEU</name>
<organism evidence="6 7">
    <name type="scientific">Haloechinothrix salitolerans</name>
    <dbReference type="NCBI Taxonomy" id="926830"/>
    <lineage>
        <taxon>Bacteria</taxon>
        <taxon>Bacillati</taxon>
        <taxon>Actinomycetota</taxon>
        <taxon>Actinomycetes</taxon>
        <taxon>Pseudonocardiales</taxon>
        <taxon>Pseudonocardiaceae</taxon>
        <taxon>Haloechinothrix</taxon>
    </lineage>
</organism>
<accession>A0ABW2C1F8</accession>
<dbReference type="Pfam" id="PF01734">
    <property type="entry name" value="Patatin"/>
    <property type="match status" value="1"/>
</dbReference>
<evidence type="ECO:0000313" key="6">
    <source>
        <dbReference type="EMBL" id="MFC6868963.1"/>
    </source>
</evidence>
<keyword evidence="7" id="KW-1185">Reference proteome</keyword>
<dbReference type="EMBL" id="JBHSXX010000001">
    <property type="protein sequence ID" value="MFC6868963.1"/>
    <property type="molecule type" value="Genomic_DNA"/>
</dbReference>
<dbReference type="PANTHER" id="PTHR14226:SF64">
    <property type="entry name" value="PNPLA DOMAIN-CONTAINING PROTEIN"/>
    <property type="match status" value="1"/>
</dbReference>
<dbReference type="InterPro" id="IPR002641">
    <property type="entry name" value="PNPLA_dom"/>
</dbReference>
<dbReference type="Gene3D" id="3.40.1090.10">
    <property type="entry name" value="Cytosolic phospholipase A2 catalytic domain"/>
    <property type="match status" value="2"/>
</dbReference>
<keyword evidence="3 4" id="KW-0443">Lipid metabolism</keyword>
<dbReference type="SUPFAM" id="SSF52151">
    <property type="entry name" value="FabD/lysophospholipase-like"/>
    <property type="match status" value="1"/>
</dbReference>
<evidence type="ECO:0000256" key="2">
    <source>
        <dbReference type="ARBA" id="ARBA00022963"/>
    </source>
</evidence>
<proteinExistence type="predicted"/>